<accession>A0A6B0UA29</accession>
<protein>
    <submittedName>
        <fullName evidence="1">Putative secreted protein</fullName>
    </submittedName>
</protein>
<dbReference type="AlphaFoldDB" id="A0A6B0UA29"/>
<sequence length="86" mass="10024">MMAFITLFKFPSLPHCTLSLVMMVCNYIFIQHSVQLEQSCLQFLTVGLLTWSRWDLIEHSVRFEEIGLQSLAMGLPAWCSWDLQNK</sequence>
<dbReference type="EMBL" id="GIFC01003392">
    <property type="protein sequence ID" value="MXU85475.1"/>
    <property type="molecule type" value="Transcribed_RNA"/>
</dbReference>
<reference evidence="1" key="1">
    <citation type="submission" date="2019-12" db="EMBL/GenBank/DDBJ databases">
        <title>An insight into the sialome of adult female Ixodes ricinus ticks feeding for 6 days.</title>
        <authorList>
            <person name="Perner J."/>
            <person name="Ribeiro J.M.C."/>
        </authorList>
    </citation>
    <scope>NUCLEOTIDE SEQUENCE</scope>
    <source>
        <strain evidence="1">Semi-engorged</strain>
        <tissue evidence="1">Salivary glands</tissue>
    </source>
</reference>
<proteinExistence type="predicted"/>
<evidence type="ECO:0000313" key="1">
    <source>
        <dbReference type="EMBL" id="MXU85475.1"/>
    </source>
</evidence>
<name>A0A6B0UA29_IXORI</name>
<organism evidence="1">
    <name type="scientific">Ixodes ricinus</name>
    <name type="common">Common tick</name>
    <name type="synonym">Acarus ricinus</name>
    <dbReference type="NCBI Taxonomy" id="34613"/>
    <lineage>
        <taxon>Eukaryota</taxon>
        <taxon>Metazoa</taxon>
        <taxon>Ecdysozoa</taxon>
        <taxon>Arthropoda</taxon>
        <taxon>Chelicerata</taxon>
        <taxon>Arachnida</taxon>
        <taxon>Acari</taxon>
        <taxon>Parasitiformes</taxon>
        <taxon>Ixodida</taxon>
        <taxon>Ixodoidea</taxon>
        <taxon>Ixodidae</taxon>
        <taxon>Ixodinae</taxon>
        <taxon>Ixodes</taxon>
    </lineage>
</organism>